<dbReference type="STRING" id="1230383.A0A1M8A9V2"/>
<protein>
    <submittedName>
        <fullName evidence="4">Uncharacterized protein</fullName>
    </submittedName>
</protein>
<dbReference type="FunFam" id="3.60.21.10:FF:000043">
    <property type="entry name" value="Ser/Thr protein phosphatase family"/>
    <property type="match status" value="1"/>
</dbReference>
<dbReference type="InterPro" id="IPR053828">
    <property type="entry name" value="Nucleosidase_C"/>
</dbReference>
<dbReference type="SUPFAM" id="SSF55816">
    <property type="entry name" value="5'-nucleotidase (syn. UDP-sugar hydrolase), C-terminal domain"/>
    <property type="match status" value="1"/>
</dbReference>
<dbReference type="EMBL" id="LT671826">
    <property type="protein sequence ID" value="SHO79230.1"/>
    <property type="molecule type" value="Genomic_DNA"/>
</dbReference>
<dbReference type="GO" id="GO:0009166">
    <property type="term" value="P:nucleotide catabolic process"/>
    <property type="evidence" value="ECO:0007669"/>
    <property type="project" value="InterPro"/>
</dbReference>
<dbReference type="InterPro" id="IPR006179">
    <property type="entry name" value="5_nucleotidase/apyrase"/>
</dbReference>
<proteinExistence type="predicted"/>
<evidence type="ECO:0000313" key="4">
    <source>
        <dbReference type="EMBL" id="SHO79230.1"/>
    </source>
</evidence>
<reference evidence="5" key="1">
    <citation type="journal article" date="2017" name="Nucleic Acids Res.">
        <title>Proteogenomics produces comprehensive and highly accurate protein-coding gene annotation in a complete genome assembly of Malassezia sympodialis.</title>
        <authorList>
            <person name="Zhu Y."/>
            <person name="Engstroem P.G."/>
            <person name="Tellgren-Roth C."/>
            <person name="Baudo C.D."/>
            <person name="Kennell J.C."/>
            <person name="Sun S."/>
            <person name="Billmyre R.B."/>
            <person name="Schroeder M.S."/>
            <person name="Andersson A."/>
            <person name="Holm T."/>
            <person name="Sigurgeirsson B."/>
            <person name="Wu G."/>
            <person name="Sankaranarayanan S.R."/>
            <person name="Siddharthan R."/>
            <person name="Sanyal K."/>
            <person name="Lundeberg J."/>
            <person name="Nystedt B."/>
            <person name="Boekhout T."/>
            <person name="Dawson T.L. Jr."/>
            <person name="Heitman J."/>
            <person name="Scheynius A."/>
            <person name="Lehtioe J."/>
        </authorList>
    </citation>
    <scope>NUCLEOTIDE SEQUENCE [LARGE SCALE GENOMIC DNA]</scope>
    <source>
        <strain evidence="5">ATCC 42132</strain>
    </source>
</reference>
<dbReference type="Pfam" id="PF21953">
    <property type="entry name" value="NadN_nucleosid_C"/>
    <property type="match status" value="1"/>
</dbReference>
<dbReference type="GO" id="GO:0005576">
    <property type="term" value="C:extracellular region"/>
    <property type="evidence" value="ECO:0007669"/>
    <property type="project" value="UniProtKB-ARBA"/>
</dbReference>
<dbReference type="PANTHER" id="PTHR11575">
    <property type="entry name" value="5'-NUCLEOTIDASE-RELATED"/>
    <property type="match status" value="1"/>
</dbReference>
<dbReference type="Gene3D" id="3.90.780.10">
    <property type="entry name" value="5'-Nucleotidase, C-terminal domain"/>
    <property type="match status" value="1"/>
</dbReference>
<dbReference type="GO" id="GO:0016787">
    <property type="term" value="F:hydrolase activity"/>
    <property type="evidence" value="ECO:0007669"/>
    <property type="project" value="InterPro"/>
</dbReference>
<dbReference type="VEuPathDB" id="FungiDB:MSYG_3579"/>
<keyword evidence="1" id="KW-0732">Signal</keyword>
<dbReference type="GO" id="GO:0005829">
    <property type="term" value="C:cytosol"/>
    <property type="evidence" value="ECO:0007669"/>
    <property type="project" value="TreeGrafter"/>
</dbReference>
<dbReference type="OMA" id="VVPQDYY"/>
<feature type="domain" description="Calcineurin-like phosphoesterase" evidence="2">
    <location>
        <begin position="48"/>
        <end position="290"/>
    </location>
</feature>
<gene>
    <name evidence="4" type="ORF">MSYG_3579</name>
</gene>
<dbReference type="OrthoDB" id="7722975at2759"/>
<feature type="chain" id="PRO_5012025934" evidence="1">
    <location>
        <begin position="19"/>
        <end position="700"/>
    </location>
</feature>
<dbReference type="Pfam" id="PF00149">
    <property type="entry name" value="Metallophos"/>
    <property type="match status" value="1"/>
</dbReference>
<dbReference type="PROSITE" id="PS51257">
    <property type="entry name" value="PROKAR_LIPOPROTEIN"/>
    <property type="match status" value="1"/>
</dbReference>
<evidence type="ECO:0000256" key="1">
    <source>
        <dbReference type="SAM" id="SignalP"/>
    </source>
</evidence>
<sequence length="700" mass="77141">MARWRWLGAAAWLGACAAHGVWDPALFGRGRLPRVDDVLRNLTWGQLQVLHTTDIHGWYQGHTKLSPPEPNYSGDWGDWIAFTEHMKRRAHAQGADLLLVDTGDLHDGNGLCDAVPRGHAEDRHTVPGHVSNEVFALAEYDLLTIGNHELYDFRIARDVYENFAPKWGDRYVTSNVNITLPDADGQLRSRPIGARYTRFRTPQQGLHIQAYGVLFDFQLGAPGVTVQDPRKMVAEPWFQASLRAHDTVDAFVVAGHMPVTGHDGWDAVHAAIRAVWPTVPILMLAGHTHVRDCKMFDDASMVLESGRYLETIGWMSVSNVTGRPSFARTYIDANPRNYAHHAGLAHAGHLATRRGLFARATMEAIAAAWNLTELYGVVPQDYYLDREAYGAPHALLTLLAQHILPEVVRPANARHTHTPTLVLLNSGSQRFDVFQGPFTKNDQYIVSPFRDAFLYVQDVPWRVAKQLCAALNRRGATHNEQPGGTHPAQGAADSVFQQYLGQQWAAFGQAEAPPPAASGRPEAARRVEALLAEVAADPAQAQAHPHLQGGTAPSLGYVTVDACPGPGDDTQHAPLPYSPEQPDYIASEPVPAPADDALVDVVLVDFIARPLIQLLNAADPDRHYTLDDAQAWGRVSTQWLYPTYAQRAWTPPDLAQAWAEMDVAASRAGYPPLPQWDAYAAHPYAPVDMARASLVFQRSL</sequence>
<dbReference type="PANTHER" id="PTHR11575:SF22">
    <property type="entry name" value="ADL392WP"/>
    <property type="match status" value="1"/>
</dbReference>
<dbReference type="Gene3D" id="3.60.21.10">
    <property type="match status" value="1"/>
</dbReference>
<accession>A0A1M8A9V2</accession>
<dbReference type="InterPro" id="IPR014485">
    <property type="entry name" value="Pesterase_C1039"/>
</dbReference>
<name>A0A1M8A9V2_MALS4</name>
<evidence type="ECO:0000313" key="5">
    <source>
        <dbReference type="Proteomes" id="UP000186303"/>
    </source>
</evidence>
<keyword evidence="5" id="KW-1185">Reference proteome</keyword>
<feature type="signal peptide" evidence="1">
    <location>
        <begin position="1"/>
        <end position="18"/>
    </location>
</feature>
<evidence type="ECO:0000259" key="3">
    <source>
        <dbReference type="Pfam" id="PF21953"/>
    </source>
</evidence>
<evidence type="ECO:0000259" key="2">
    <source>
        <dbReference type="Pfam" id="PF00149"/>
    </source>
</evidence>
<feature type="domain" description="Putative 5'-nucleotidase C-terminal" evidence="3">
    <location>
        <begin position="381"/>
        <end position="610"/>
    </location>
</feature>
<dbReference type="InterPro" id="IPR029052">
    <property type="entry name" value="Metallo-depent_PP-like"/>
</dbReference>
<organism evidence="4 5">
    <name type="scientific">Malassezia sympodialis (strain ATCC 42132)</name>
    <name type="common">Atopic eczema-associated yeast</name>
    <dbReference type="NCBI Taxonomy" id="1230383"/>
    <lineage>
        <taxon>Eukaryota</taxon>
        <taxon>Fungi</taxon>
        <taxon>Dikarya</taxon>
        <taxon>Basidiomycota</taxon>
        <taxon>Ustilaginomycotina</taxon>
        <taxon>Malasseziomycetes</taxon>
        <taxon>Malasseziales</taxon>
        <taxon>Malasseziaceae</taxon>
        <taxon>Malassezia</taxon>
    </lineage>
</organism>
<dbReference type="Proteomes" id="UP000186303">
    <property type="component" value="Chromosome 6"/>
</dbReference>
<dbReference type="InterPro" id="IPR004843">
    <property type="entry name" value="Calcineurin-like_PHP"/>
</dbReference>
<dbReference type="SUPFAM" id="SSF56300">
    <property type="entry name" value="Metallo-dependent phosphatases"/>
    <property type="match status" value="1"/>
</dbReference>
<dbReference type="AlphaFoldDB" id="A0A1M8A9V2"/>
<dbReference type="PIRSF" id="PIRSF017316">
    <property type="entry name" value="Pesterase_C1039"/>
    <property type="match status" value="1"/>
</dbReference>
<dbReference type="InterPro" id="IPR036907">
    <property type="entry name" value="5'-Nucleotdase_C_sf"/>
</dbReference>